<keyword evidence="3" id="KW-0233">DNA recombination</keyword>
<evidence type="ECO:0000256" key="1">
    <source>
        <dbReference type="ARBA" id="ARBA00008857"/>
    </source>
</evidence>
<dbReference type="GO" id="GO:0015074">
    <property type="term" value="P:DNA integration"/>
    <property type="evidence" value="ECO:0007669"/>
    <property type="project" value="UniProtKB-KW"/>
</dbReference>
<evidence type="ECO:0000256" key="3">
    <source>
        <dbReference type="ARBA" id="ARBA00023172"/>
    </source>
</evidence>
<dbReference type="RefSeq" id="WP_016542962.1">
    <property type="nucleotide sequence ID" value="NZ_ASQH01000024.1"/>
</dbReference>
<dbReference type="GO" id="GO:0003677">
    <property type="term" value="F:DNA binding"/>
    <property type="evidence" value="ECO:0007669"/>
    <property type="project" value="InterPro"/>
</dbReference>
<keyword evidence="6" id="KW-1185">Reference proteome</keyword>
<accession>A0A829HGB0</accession>
<name>A0A829HGB0_9GAMM</name>
<evidence type="ECO:0000313" key="5">
    <source>
        <dbReference type="EMBL" id="EPF81518.1"/>
    </source>
</evidence>
<keyword evidence="2" id="KW-0229">DNA integration</keyword>
<dbReference type="SUPFAM" id="SSF56349">
    <property type="entry name" value="DNA breaking-rejoining enzymes"/>
    <property type="match status" value="1"/>
</dbReference>
<dbReference type="InterPro" id="IPR050808">
    <property type="entry name" value="Phage_Integrase"/>
</dbReference>
<dbReference type="InterPro" id="IPR025166">
    <property type="entry name" value="Integrase_DNA_bind_dom"/>
</dbReference>
<comment type="similarity">
    <text evidence="1">Belongs to the 'phage' integrase family.</text>
</comment>
<dbReference type="PANTHER" id="PTHR30629:SF6">
    <property type="entry name" value="PROPHAGE INTEGRASE INTA-RELATED"/>
    <property type="match status" value="1"/>
</dbReference>
<dbReference type="Pfam" id="PF13356">
    <property type="entry name" value="Arm-DNA-bind_3"/>
    <property type="match status" value="1"/>
</dbReference>
<evidence type="ECO:0000256" key="2">
    <source>
        <dbReference type="ARBA" id="ARBA00022908"/>
    </source>
</evidence>
<dbReference type="InterPro" id="IPR013762">
    <property type="entry name" value="Integrase-like_cat_sf"/>
</dbReference>
<organism evidence="5 6">
    <name type="scientific">Acinetobacter gyllenbergii CIP 110306 = MTCC 11365</name>
    <dbReference type="NCBI Taxonomy" id="1217657"/>
    <lineage>
        <taxon>Bacteria</taxon>
        <taxon>Pseudomonadati</taxon>
        <taxon>Pseudomonadota</taxon>
        <taxon>Gammaproteobacteria</taxon>
        <taxon>Moraxellales</taxon>
        <taxon>Moraxellaceae</taxon>
        <taxon>Acinetobacter</taxon>
    </lineage>
</organism>
<dbReference type="Gene3D" id="3.30.160.390">
    <property type="entry name" value="Integrase, DNA-binding domain"/>
    <property type="match status" value="1"/>
</dbReference>
<comment type="caution">
    <text evidence="5">The sequence shown here is derived from an EMBL/GenBank/DDBJ whole genome shotgun (WGS) entry which is preliminary data.</text>
</comment>
<protein>
    <recommendedName>
        <fullName evidence="4">Tyr recombinase domain-containing protein</fullName>
    </recommendedName>
</protein>
<reference evidence="5 6" key="1">
    <citation type="submission" date="2013-06" db="EMBL/GenBank/DDBJ databases">
        <title>The Genome Sequence of Acinetobacter gyllenbergii CIP 110306.</title>
        <authorList>
            <consortium name="The Broad Institute Genome Sequencing Platform"/>
            <consortium name="The Broad Institute Genome Sequencing Center for Infectious Disease"/>
            <person name="Cerqueira G."/>
            <person name="Feldgarden M."/>
            <person name="Courvalin P."/>
            <person name="Perichon B."/>
            <person name="Grillot-Courvalin C."/>
            <person name="Clermont D."/>
            <person name="Rocha E."/>
            <person name="Yoon E.-J."/>
            <person name="Nemec A."/>
            <person name="Young S.K."/>
            <person name="Zeng Q."/>
            <person name="Gargeya S."/>
            <person name="Fitzgerald M."/>
            <person name="Abouelleil A."/>
            <person name="Alvarado L."/>
            <person name="Berlin A.M."/>
            <person name="Chapman S.B."/>
            <person name="Dewar J."/>
            <person name="Goldberg J."/>
            <person name="Griggs A."/>
            <person name="Gujja S."/>
            <person name="Hansen M."/>
            <person name="Howarth C."/>
            <person name="Imamovic A."/>
            <person name="Larimer J."/>
            <person name="McCowan C."/>
            <person name="Murphy C."/>
            <person name="Pearson M."/>
            <person name="Priest M."/>
            <person name="Roberts A."/>
            <person name="Saif S."/>
            <person name="Shea T."/>
            <person name="Sykes S."/>
            <person name="Wortman J."/>
            <person name="Nusbaum C."/>
            <person name="Birren B."/>
        </authorList>
    </citation>
    <scope>NUCLEOTIDE SEQUENCE [LARGE SCALE GENOMIC DNA]</scope>
    <source>
        <strain evidence="5 6">CIP 110306</strain>
    </source>
</reference>
<dbReference type="Proteomes" id="UP000014523">
    <property type="component" value="Unassembled WGS sequence"/>
</dbReference>
<dbReference type="AlphaFoldDB" id="A0A829HGB0"/>
<dbReference type="EMBL" id="ATGG01000015">
    <property type="protein sequence ID" value="EPF81518.1"/>
    <property type="molecule type" value="Genomic_DNA"/>
</dbReference>
<dbReference type="InterPro" id="IPR038488">
    <property type="entry name" value="Integrase_DNA-bd_sf"/>
</dbReference>
<dbReference type="Gene3D" id="1.10.443.10">
    <property type="entry name" value="Intergrase catalytic core"/>
    <property type="match status" value="1"/>
</dbReference>
<sequence>MKVKLTTSRVLKLEKPEEGKNQVFYWDLDAHGLALRVTNNDNRSYIFQGRIPNKIVRITIGDVNVWSLDEARIESRRLKQLCDQGIDPRRNKVEEEIKNSEFSELESLKKITFGSVFKEYVEENKDRWSKRHFEDHIKLTKKGGEKKKRGEGLTIDGALYALVNTSLSQFSPDYLVKWQKNEAITRPGQTALAFRLARACINWCSEHEVYSQIIGKDVHQTKRVRKAVPVLKARKRALLRDQLADWFLAVSDVPNIMHRTFLQITVLTGPRSDSIRSLEKEHLDFKWKVIKIWDKDDQDYRSIPMTSYVEKLLRALPDNPDSKYVFWSKQSKCGYITDVRKKYHEKLDEYDLPHLSIHDLRRSFSNLTEWLDVPQGVVAQIMGHKPSATQEKHYKDRPVDLLRVHHQRIEDWILEEAKVST</sequence>
<evidence type="ECO:0000313" key="6">
    <source>
        <dbReference type="Proteomes" id="UP000014523"/>
    </source>
</evidence>
<gene>
    <name evidence="5" type="ORF">F957_02059</name>
</gene>
<proteinExistence type="inferred from homology"/>
<dbReference type="PANTHER" id="PTHR30629">
    <property type="entry name" value="PROPHAGE INTEGRASE"/>
    <property type="match status" value="1"/>
</dbReference>
<feature type="domain" description="Tyr recombinase" evidence="4">
    <location>
        <begin position="233"/>
        <end position="407"/>
    </location>
</feature>
<dbReference type="Pfam" id="PF00589">
    <property type="entry name" value="Phage_integrase"/>
    <property type="match status" value="1"/>
</dbReference>
<dbReference type="GO" id="GO:0006310">
    <property type="term" value="P:DNA recombination"/>
    <property type="evidence" value="ECO:0007669"/>
    <property type="project" value="UniProtKB-KW"/>
</dbReference>
<dbReference type="PROSITE" id="PS51898">
    <property type="entry name" value="TYR_RECOMBINASE"/>
    <property type="match status" value="1"/>
</dbReference>
<dbReference type="InterPro" id="IPR011010">
    <property type="entry name" value="DNA_brk_join_enz"/>
</dbReference>
<evidence type="ECO:0000259" key="4">
    <source>
        <dbReference type="PROSITE" id="PS51898"/>
    </source>
</evidence>
<dbReference type="InterPro" id="IPR002104">
    <property type="entry name" value="Integrase_catalytic"/>
</dbReference>